<feature type="compositionally biased region" description="Basic and acidic residues" evidence="1">
    <location>
        <begin position="160"/>
        <end position="171"/>
    </location>
</feature>
<accession>A0A9Q1KCL6</accession>
<reference evidence="2" key="1">
    <citation type="submission" date="2022-04" db="EMBL/GenBank/DDBJ databases">
        <title>Carnegiea gigantea Genome sequencing and assembly v2.</title>
        <authorList>
            <person name="Copetti D."/>
            <person name="Sanderson M.J."/>
            <person name="Burquez A."/>
            <person name="Wojciechowski M.F."/>
        </authorList>
    </citation>
    <scope>NUCLEOTIDE SEQUENCE</scope>
    <source>
        <strain evidence="2">SGP5-SGP5p</strain>
        <tissue evidence="2">Aerial part</tissue>
    </source>
</reference>
<evidence type="ECO:0000313" key="2">
    <source>
        <dbReference type="EMBL" id="KAJ8440388.1"/>
    </source>
</evidence>
<evidence type="ECO:0000313" key="3">
    <source>
        <dbReference type="Proteomes" id="UP001153076"/>
    </source>
</evidence>
<gene>
    <name evidence="2" type="ORF">Cgig2_019377</name>
</gene>
<organism evidence="2 3">
    <name type="scientific">Carnegiea gigantea</name>
    <dbReference type="NCBI Taxonomy" id="171969"/>
    <lineage>
        <taxon>Eukaryota</taxon>
        <taxon>Viridiplantae</taxon>
        <taxon>Streptophyta</taxon>
        <taxon>Embryophyta</taxon>
        <taxon>Tracheophyta</taxon>
        <taxon>Spermatophyta</taxon>
        <taxon>Magnoliopsida</taxon>
        <taxon>eudicotyledons</taxon>
        <taxon>Gunneridae</taxon>
        <taxon>Pentapetalae</taxon>
        <taxon>Caryophyllales</taxon>
        <taxon>Cactineae</taxon>
        <taxon>Cactaceae</taxon>
        <taxon>Cactoideae</taxon>
        <taxon>Echinocereeae</taxon>
        <taxon>Carnegiea</taxon>
    </lineage>
</organism>
<proteinExistence type="predicted"/>
<dbReference type="Proteomes" id="UP001153076">
    <property type="component" value="Unassembled WGS sequence"/>
</dbReference>
<feature type="region of interest" description="Disordered" evidence="1">
    <location>
        <begin position="141"/>
        <end position="171"/>
    </location>
</feature>
<comment type="caution">
    <text evidence="2">The sequence shown here is derived from an EMBL/GenBank/DDBJ whole genome shotgun (WGS) entry which is preliminary data.</text>
</comment>
<dbReference type="EMBL" id="JAKOGI010000192">
    <property type="protein sequence ID" value="KAJ8440388.1"/>
    <property type="molecule type" value="Genomic_DNA"/>
</dbReference>
<dbReference type="OrthoDB" id="1818172at2759"/>
<name>A0A9Q1KCL6_9CARY</name>
<sequence length="171" mass="19130">MVVSNMVELGVLSEIVVEALKEALENIQWYLFERWLGIHKDGLLSACLHPTATLVIANPAVPAAVAYEDALEESVRSSETLTASRDVGGWNEKGSVHRLDNATEHFCKRPIAGISSDKPSYTPAIVSQLQSELDLTKAELNSTKNKLQKQRQSVESQQRMMKEQQQRMEEH</sequence>
<feature type="compositionally biased region" description="Polar residues" evidence="1">
    <location>
        <begin position="141"/>
        <end position="156"/>
    </location>
</feature>
<evidence type="ECO:0000256" key="1">
    <source>
        <dbReference type="SAM" id="MobiDB-lite"/>
    </source>
</evidence>
<dbReference type="AlphaFoldDB" id="A0A9Q1KCL6"/>
<protein>
    <submittedName>
        <fullName evidence="2">Uncharacterized protein</fullName>
    </submittedName>
</protein>
<keyword evidence="3" id="KW-1185">Reference proteome</keyword>